<accession>D2UG65</accession>
<evidence type="ECO:0000256" key="7">
    <source>
        <dbReference type="SAM" id="Phobius"/>
    </source>
</evidence>
<comment type="similarity">
    <text evidence="6">Belongs to the ABC-4 integral membrane protein family.</text>
</comment>
<evidence type="ECO:0000259" key="9">
    <source>
        <dbReference type="Pfam" id="PF12704"/>
    </source>
</evidence>
<keyword evidence="5 7" id="KW-0472">Membrane</keyword>
<dbReference type="EMBL" id="FP565176">
    <property type="protein sequence ID" value="CBA17376.1"/>
    <property type="molecule type" value="Genomic_DNA"/>
</dbReference>
<dbReference type="PROSITE" id="PS51257">
    <property type="entry name" value="PROKAR_LIPOPROTEIN"/>
    <property type="match status" value="1"/>
</dbReference>
<evidence type="ECO:0000256" key="3">
    <source>
        <dbReference type="ARBA" id="ARBA00022692"/>
    </source>
</evidence>
<dbReference type="eggNOG" id="COG0577">
    <property type="taxonomic scope" value="Bacteria"/>
</dbReference>
<feature type="transmembrane region" description="Helical" evidence="7">
    <location>
        <begin position="377"/>
        <end position="396"/>
    </location>
</feature>
<dbReference type="PANTHER" id="PTHR30572">
    <property type="entry name" value="MEMBRANE COMPONENT OF TRANSPORTER-RELATED"/>
    <property type="match status" value="1"/>
</dbReference>
<evidence type="ECO:0000313" key="11">
    <source>
        <dbReference type="Proteomes" id="UP000001890"/>
    </source>
</evidence>
<dbReference type="InterPro" id="IPR003838">
    <property type="entry name" value="ABC3_permease_C"/>
</dbReference>
<feature type="transmembrane region" description="Helical" evidence="7">
    <location>
        <begin position="344"/>
        <end position="365"/>
    </location>
</feature>
<dbReference type="STRING" id="380358.XALC_2899"/>
<dbReference type="PANTHER" id="PTHR30572:SF4">
    <property type="entry name" value="ABC TRANSPORTER PERMEASE YTRF"/>
    <property type="match status" value="1"/>
</dbReference>
<dbReference type="AlphaFoldDB" id="D2UG65"/>
<evidence type="ECO:0000256" key="4">
    <source>
        <dbReference type="ARBA" id="ARBA00022989"/>
    </source>
</evidence>
<feature type="domain" description="ABC3 transporter permease C-terminal" evidence="8">
    <location>
        <begin position="294"/>
        <end position="406"/>
    </location>
</feature>
<dbReference type="Pfam" id="PF12704">
    <property type="entry name" value="MacB_PCD"/>
    <property type="match status" value="1"/>
</dbReference>
<organism evidence="10 11">
    <name type="scientific">Xanthomonas albilineans (strain GPE PC73 / CFBP 7063)</name>
    <dbReference type="NCBI Taxonomy" id="380358"/>
    <lineage>
        <taxon>Bacteria</taxon>
        <taxon>Pseudomonadati</taxon>
        <taxon>Pseudomonadota</taxon>
        <taxon>Gammaproteobacteria</taxon>
        <taxon>Lysobacterales</taxon>
        <taxon>Lysobacteraceae</taxon>
        <taxon>Xanthomonas</taxon>
    </lineage>
</organism>
<evidence type="ECO:0000259" key="8">
    <source>
        <dbReference type="Pfam" id="PF02687"/>
    </source>
</evidence>
<protein>
    <submittedName>
        <fullName evidence="10">Hypothetical abc transporter abc transporter protein</fullName>
    </submittedName>
</protein>
<evidence type="ECO:0000256" key="2">
    <source>
        <dbReference type="ARBA" id="ARBA00022475"/>
    </source>
</evidence>
<dbReference type="KEGG" id="xal:XALC_2899"/>
<evidence type="ECO:0000256" key="5">
    <source>
        <dbReference type="ARBA" id="ARBA00023136"/>
    </source>
</evidence>
<evidence type="ECO:0000313" key="10">
    <source>
        <dbReference type="EMBL" id="CBA17376.1"/>
    </source>
</evidence>
<keyword evidence="3 7" id="KW-0812">Transmembrane</keyword>
<dbReference type="GeneID" id="57878207"/>
<evidence type="ECO:0000256" key="6">
    <source>
        <dbReference type="ARBA" id="ARBA00038076"/>
    </source>
</evidence>
<keyword evidence="2" id="KW-1003">Cell membrane</keyword>
<dbReference type="RefSeq" id="WP_012917369.1">
    <property type="nucleotide sequence ID" value="NC_013722.1"/>
</dbReference>
<dbReference type="GO" id="GO:0022857">
    <property type="term" value="F:transmembrane transporter activity"/>
    <property type="evidence" value="ECO:0007669"/>
    <property type="project" value="TreeGrafter"/>
</dbReference>
<dbReference type="OrthoDB" id="5940432at2"/>
<dbReference type="InterPro" id="IPR050250">
    <property type="entry name" value="Macrolide_Exporter_MacB"/>
</dbReference>
<evidence type="ECO:0000256" key="1">
    <source>
        <dbReference type="ARBA" id="ARBA00004651"/>
    </source>
</evidence>
<dbReference type="InterPro" id="IPR025857">
    <property type="entry name" value="MacB_PCD"/>
</dbReference>
<feature type="transmembrane region" description="Helical" evidence="7">
    <location>
        <begin position="287"/>
        <end position="315"/>
    </location>
</feature>
<gene>
    <name evidence="10" type="ordered locus">XALc_2899</name>
</gene>
<reference evidence="10 11" key="1">
    <citation type="journal article" date="2009" name="BMC Genomics">
        <title>The complete genome sequence of Xanthomonas albilineans provides new insights into the reductive genome evolution of the xylem-limited Xanthomonadaceae.</title>
        <authorList>
            <person name="Pieretti I."/>
            <person name="Royer M."/>
            <person name="Barbe V."/>
            <person name="Carrere S."/>
            <person name="Koebnik R."/>
            <person name="Cociancich S."/>
            <person name="Couloux A."/>
            <person name="Darrasse A."/>
            <person name="Gouzy J."/>
            <person name="Jacques M.A."/>
            <person name="Lauber E."/>
            <person name="Manceau C."/>
            <person name="Mangenot S."/>
            <person name="Poussier S."/>
            <person name="Segurens B."/>
            <person name="Szurek B."/>
            <person name="Verdier V."/>
            <person name="Arlat M."/>
            <person name="Rott P."/>
        </authorList>
    </citation>
    <scope>NUCLEOTIDE SEQUENCE [LARGE SCALE GENOMIC DNA]</scope>
    <source>
        <strain evidence="11">GPE PC73 / CFBP 7063</strain>
    </source>
</reference>
<feature type="transmembrane region" description="Helical" evidence="7">
    <location>
        <begin position="20"/>
        <end position="40"/>
    </location>
</feature>
<dbReference type="PATRIC" id="fig|29447.3.peg.2859"/>
<sequence length="413" mass="44682">MSILRPYLAPLRRHPLMPLLVIAQTTVACAILLNVLFLLWQKLAPMLVADGIPRGELVIVDQVINQAGNWNAAQILTATDALRKIPGVKAVSPMIGLPMSSSLTVTVLLKGPAGSEIPSLYSGDTALDALGLELSAGRRFSPNEMYNIDLLTSAVLNKGNTPVILTEALARRLFGAHPALGGILTSRDPQDTDHFVVVGLVRHLLRYQLDELDDGKAEFSMLTPGKITNTPILNYAVRVAPEQRDAVIAQIAPQLKRALGADLMHGTEPKVSDYESQRNAHLKPRRAAVWLFGSVSVLVTAITLIGIASLSGFWIQQRTRQIGIRRALGATRTQILHQFQLENLLIIGTGLVLGIPMAYAANLWLMQHYELTRLPAICLPIGVGVLLIMGQLAVFGPARRAAAMPPAIATRHA</sequence>
<name>D2UG65_XANAP</name>
<dbReference type="Pfam" id="PF02687">
    <property type="entry name" value="FtsX"/>
    <property type="match status" value="1"/>
</dbReference>
<feature type="domain" description="MacB-like periplasmic core" evidence="9">
    <location>
        <begin position="55"/>
        <end position="252"/>
    </location>
</feature>
<keyword evidence="4 7" id="KW-1133">Transmembrane helix</keyword>
<keyword evidence="11" id="KW-1185">Reference proteome</keyword>
<comment type="subcellular location">
    <subcellularLocation>
        <location evidence="1">Cell membrane</location>
        <topology evidence="1">Multi-pass membrane protein</topology>
    </subcellularLocation>
</comment>
<dbReference type="GO" id="GO:0005886">
    <property type="term" value="C:plasma membrane"/>
    <property type="evidence" value="ECO:0007669"/>
    <property type="project" value="UniProtKB-SubCell"/>
</dbReference>
<proteinExistence type="inferred from homology"/>
<dbReference type="Proteomes" id="UP000001890">
    <property type="component" value="Chromosome"/>
</dbReference>